<evidence type="ECO:0000256" key="1">
    <source>
        <dbReference type="ARBA" id="ARBA00010541"/>
    </source>
</evidence>
<evidence type="ECO:0000313" key="8">
    <source>
        <dbReference type="Proteomes" id="UP000019335"/>
    </source>
</evidence>
<feature type="compositionally biased region" description="Basic and acidic residues" evidence="4">
    <location>
        <begin position="368"/>
        <end position="387"/>
    </location>
</feature>
<dbReference type="EMBL" id="AZIL01000274">
    <property type="protein sequence ID" value="EWM28714.1"/>
    <property type="molecule type" value="Genomic_DNA"/>
</dbReference>
<feature type="region of interest" description="Disordered" evidence="4">
    <location>
        <begin position="737"/>
        <end position="782"/>
    </location>
</feature>
<reference evidence="7 8" key="1">
    <citation type="journal article" date="2014" name="Mol. Plant">
        <title>Chromosome Scale Genome Assembly and Transcriptome Profiling of Nannochloropsis gaditana in Nitrogen Depletion.</title>
        <authorList>
            <person name="Corteggiani Carpinelli E."/>
            <person name="Telatin A."/>
            <person name="Vitulo N."/>
            <person name="Forcato C."/>
            <person name="D'Angelo M."/>
            <person name="Schiavon R."/>
            <person name="Vezzi A."/>
            <person name="Giacometti G.M."/>
            <person name="Morosinotto T."/>
            <person name="Valle G."/>
        </authorList>
    </citation>
    <scope>NUCLEOTIDE SEQUENCE [LARGE SCALE GENOMIC DNA]</scope>
    <source>
        <strain evidence="7 8">B-31</strain>
    </source>
</reference>
<dbReference type="GO" id="GO:0004252">
    <property type="term" value="F:serine-type endopeptidase activity"/>
    <property type="evidence" value="ECO:0007669"/>
    <property type="project" value="InterPro"/>
</dbReference>
<comment type="similarity">
    <text evidence="1">Belongs to the peptidase S1C family.</text>
</comment>
<feature type="compositionally biased region" description="Gly residues" evidence="4">
    <location>
        <begin position="353"/>
        <end position="367"/>
    </location>
</feature>
<name>W7U765_9STRA</name>
<organism evidence="7 8">
    <name type="scientific">Nannochloropsis gaditana</name>
    <dbReference type="NCBI Taxonomy" id="72520"/>
    <lineage>
        <taxon>Eukaryota</taxon>
        <taxon>Sar</taxon>
        <taxon>Stramenopiles</taxon>
        <taxon>Ochrophyta</taxon>
        <taxon>Eustigmatophyceae</taxon>
        <taxon>Eustigmatales</taxon>
        <taxon>Monodopsidaceae</taxon>
        <taxon>Nannochloropsis</taxon>
    </lineage>
</organism>
<comment type="caution">
    <text evidence="7">The sequence shown here is derived from an EMBL/GenBank/DDBJ whole genome shotgun (WGS) entry which is preliminary data.</text>
</comment>
<feature type="compositionally biased region" description="Basic and acidic residues" evidence="4">
    <location>
        <begin position="1002"/>
        <end position="1022"/>
    </location>
</feature>
<dbReference type="InterPro" id="IPR001478">
    <property type="entry name" value="PDZ"/>
</dbReference>
<feature type="chain" id="PRO_5004904910" evidence="5">
    <location>
        <begin position="30"/>
        <end position="1028"/>
    </location>
</feature>
<protein>
    <submittedName>
        <fullName evidence="7">2 peptidase</fullName>
    </submittedName>
</protein>
<keyword evidence="8" id="KW-1185">Reference proteome</keyword>
<dbReference type="PRINTS" id="PR00834">
    <property type="entry name" value="PROTEASES2C"/>
</dbReference>
<dbReference type="OrthoDB" id="4217619at2759"/>
<dbReference type="InterPro" id="IPR036034">
    <property type="entry name" value="PDZ_sf"/>
</dbReference>
<dbReference type="Proteomes" id="UP000019335">
    <property type="component" value="Chromosome 4"/>
</dbReference>
<feature type="compositionally biased region" description="Basic and acidic residues" evidence="4">
    <location>
        <begin position="313"/>
        <end position="349"/>
    </location>
</feature>
<dbReference type="InterPro" id="IPR009003">
    <property type="entry name" value="Peptidase_S1_PA"/>
</dbReference>
<feature type="region of interest" description="Disordered" evidence="4">
    <location>
        <begin position="802"/>
        <end position="832"/>
    </location>
</feature>
<evidence type="ECO:0000256" key="2">
    <source>
        <dbReference type="ARBA" id="ARBA00022670"/>
    </source>
</evidence>
<feature type="compositionally biased region" description="Basic and acidic residues" evidence="4">
    <location>
        <begin position="281"/>
        <end position="300"/>
    </location>
</feature>
<proteinExistence type="inferred from homology"/>
<evidence type="ECO:0000256" key="4">
    <source>
        <dbReference type="SAM" id="MobiDB-lite"/>
    </source>
</evidence>
<feature type="region of interest" description="Disordered" evidence="4">
    <location>
        <begin position="931"/>
        <end position="1028"/>
    </location>
</feature>
<dbReference type="PANTHER" id="PTHR22939">
    <property type="entry name" value="SERINE PROTEASE FAMILY S1C HTRA-RELATED"/>
    <property type="match status" value="1"/>
</dbReference>
<dbReference type="AlphaFoldDB" id="W7U765"/>
<evidence type="ECO:0000256" key="3">
    <source>
        <dbReference type="ARBA" id="ARBA00022801"/>
    </source>
</evidence>
<feature type="compositionally biased region" description="Low complexity" evidence="4">
    <location>
        <begin position="817"/>
        <end position="831"/>
    </location>
</feature>
<dbReference type="Pfam" id="PF13180">
    <property type="entry name" value="PDZ_2"/>
    <property type="match status" value="1"/>
</dbReference>
<accession>W7U765</accession>
<dbReference type="Gene3D" id="2.30.42.10">
    <property type="match status" value="1"/>
</dbReference>
<sequence length="1028" mass="110008">MRKSPWRLSMALVLVFLLILCGCEKLVTAEVSAGGHSRLEIRLQVTSRDRYAIQGVGGFVHAPGMSDGRRLRRMPLSTSRHSPGPPLPSTMAIAHARARSLSAGLWRFDREFQPSPAEEEDGFDPPGKGLLRLVWNVLRRRSVQVVGVAVLALSFFRNGLERKGSGKAGGILHGNGVPNAPERYVRSKDPAVTKSQQKSEREKKRLEKEPKQETERAEQPGLRRGKESSTPFPLAGKPVPLLDSEAPVPAPEGVQEEGSGAVGAPSSEKDAGEEPLGPGPDTEKRFGAGKEQGLARKEARGGPLGLFRGWGRSKTEGEQAGGGRREGEGETGHGKETDEGRVGKEEEGKAQSGEGGAEKGTGGGIDGKGGEEVVESGERRVEGREGREEEGEERKEEEEEEEEEEEGEGTVPFEERETPLLEDGEAFLARRGDVLQGAPVGTEGREVRAQRRGRPRRAEPGPAVVPVPGAPPSSSSSTFPPPPASSARPSGSSSFVGGVFRAVAPAVPRVDCVKVYKGEIKFASGSGVIYSPEGYLMTNSLLVRNALELKVTLADGREYPAEIKGVDEVLDVAVLKIIPPIPPAPASSPPSLPTFQYAPIGDSESLQVGDWVLSVGSPRSPGPSVILGIVSGLTKTAAEVGRPETQVSFIQTDASFDAGVVGGPLVNEYGEVVGINSIGLRTSSTVQFSVPINQLKAAVEALARGREVHHPSIGVEMMPITPTLAAQLNQQAMLRQGQLQVQEEERMAEGKRQRQDARKEKGQRRSGGRRQVGDGKDGDTGGALAHFLRKAQHAGDFLRQWQQPSDRSTPLPPPSSSPSSVGPSSSSSPASQIQFIPEGGAVVVVHVLEDSPAQHAGLRHLDILLEIDRCPIYGVGDAQRVIHSSGVGRNLEIKVLRNTQEVTLHVRTTDFLTLFKKQQAAKKYPELRPKVKEGRRVGEEGGWLDGENARHEQVGGVPGEQEGEQQPASDERGEEGLAVGECEEVNEKGAQVGRKASPRAAARGEDKRGDGRSAKETEREDLQGECWT</sequence>
<feature type="compositionally biased region" description="Acidic residues" evidence="4">
    <location>
        <begin position="388"/>
        <end position="408"/>
    </location>
</feature>
<dbReference type="PROSITE" id="PS51257">
    <property type="entry name" value="PROKAR_LIPOPROTEIN"/>
    <property type="match status" value="1"/>
</dbReference>
<evidence type="ECO:0000313" key="7">
    <source>
        <dbReference type="EMBL" id="EWM28714.1"/>
    </source>
</evidence>
<feature type="domain" description="PDZ" evidence="6">
    <location>
        <begin position="831"/>
        <end position="899"/>
    </location>
</feature>
<dbReference type="SUPFAM" id="SSF50494">
    <property type="entry name" value="Trypsin-like serine proteases"/>
    <property type="match status" value="1"/>
</dbReference>
<keyword evidence="3" id="KW-0378">Hydrolase</keyword>
<keyword evidence="5" id="KW-0732">Signal</keyword>
<gene>
    <name evidence="7" type="ORF">Naga_100002g142</name>
</gene>
<feature type="compositionally biased region" description="Basic and acidic residues" evidence="4">
    <location>
        <begin position="183"/>
        <end position="218"/>
    </location>
</feature>
<dbReference type="Gene3D" id="2.40.10.120">
    <property type="match status" value="1"/>
</dbReference>
<dbReference type="InterPro" id="IPR001940">
    <property type="entry name" value="Peptidase_S1C"/>
</dbReference>
<dbReference type="PANTHER" id="PTHR22939:SF129">
    <property type="entry name" value="SERINE PROTEASE HTRA2, MITOCHONDRIAL"/>
    <property type="match status" value="1"/>
</dbReference>
<evidence type="ECO:0000259" key="6">
    <source>
        <dbReference type="SMART" id="SM00228"/>
    </source>
</evidence>
<evidence type="ECO:0000256" key="5">
    <source>
        <dbReference type="SAM" id="SignalP"/>
    </source>
</evidence>
<keyword evidence="2" id="KW-0645">Protease</keyword>
<dbReference type="Pfam" id="PF13365">
    <property type="entry name" value="Trypsin_2"/>
    <property type="match status" value="1"/>
</dbReference>
<dbReference type="SMART" id="SM00228">
    <property type="entry name" value="PDZ"/>
    <property type="match status" value="1"/>
</dbReference>
<feature type="signal peptide" evidence="5">
    <location>
        <begin position="1"/>
        <end position="29"/>
    </location>
</feature>
<feature type="compositionally biased region" description="Basic and acidic residues" evidence="4">
    <location>
        <begin position="743"/>
        <end position="760"/>
    </location>
</feature>
<dbReference type="SUPFAM" id="SSF50156">
    <property type="entry name" value="PDZ domain-like"/>
    <property type="match status" value="1"/>
</dbReference>
<dbReference type="GO" id="GO:0006508">
    <property type="term" value="P:proteolysis"/>
    <property type="evidence" value="ECO:0007669"/>
    <property type="project" value="UniProtKB-KW"/>
</dbReference>
<feature type="region of interest" description="Disordered" evidence="4">
    <location>
        <begin position="164"/>
        <end position="492"/>
    </location>
</feature>